<feature type="domain" description="RNA polymerase sigma-70 ECF-like HTH" evidence="4">
    <location>
        <begin position="1"/>
        <end position="184"/>
    </location>
</feature>
<dbReference type="NCBIfam" id="TIGR02937">
    <property type="entry name" value="sigma70-ECF"/>
    <property type="match status" value="1"/>
</dbReference>
<dbReference type="InterPro" id="IPR039425">
    <property type="entry name" value="RNA_pol_sigma-70-like"/>
</dbReference>
<sequence>MDDVTRILDAVERGETQAAEELLPLAYEELRRMAASKMAAERGSHTLQATALVHEAYVKMLGPEGEGRSWRGKQHFFAAAAEAMRRILIDRARKKQTNKRGGDPVRTTWNEAKFASELPSDEILAVDDALAKMEQQNADLAKLVKLRYFAGLSIAETATALGVSESSVDRSWRGARVWLFREISNSRNREP</sequence>
<dbReference type="PANTHER" id="PTHR43133">
    <property type="entry name" value="RNA POLYMERASE ECF-TYPE SIGMA FACTO"/>
    <property type="match status" value="1"/>
</dbReference>
<keyword evidence="1" id="KW-0805">Transcription regulation</keyword>
<evidence type="ECO:0000256" key="3">
    <source>
        <dbReference type="ARBA" id="ARBA00023163"/>
    </source>
</evidence>
<dbReference type="RefSeq" id="WP_379711800.1">
    <property type="nucleotide sequence ID" value="NZ_JBHTBS010000004.1"/>
</dbReference>
<organism evidence="5 6">
    <name type="scientific">Haloferula chungangensis</name>
    <dbReference type="NCBI Taxonomy" id="1048331"/>
    <lineage>
        <taxon>Bacteria</taxon>
        <taxon>Pseudomonadati</taxon>
        <taxon>Verrucomicrobiota</taxon>
        <taxon>Verrucomicrobiia</taxon>
        <taxon>Verrucomicrobiales</taxon>
        <taxon>Verrucomicrobiaceae</taxon>
        <taxon>Haloferula</taxon>
    </lineage>
</organism>
<dbReference type="InterPro" id="IPR014284">
    <property type="entry name" value="RNA_pol_sigma-70_dom"/>
</dbReference>
<evidence type="ECO:0000256" key="2">
    <source>
        <dbReference type="ARBA" id="ARBA00023082"/>
    </source>
</evidence>
<evidence type="ECO:0000256" key="1">
    <source>
        <dbReference type="ARBA" id="ARBA00023015"/>
    </source>
</evidence>
<evidence type="ECO:0000313" key="6">
    <source>
        <dbReference type="Proteomes" id="UP001596472"/>
    </source>
</evidence>
<dbReference type="Gene3D" id="1.10.10.10">
    <property type="entry name" value="Winged helix-like DNA-binding domain superfamily/Winged helix DNA-binding domain"/>
    <property type="match status" value="1"/>
</dbReference>
<dbReference type="Proteomes" id="UP001596472">
    <property type="component" value="Unassembled WGS sequence"/>
</dbReference>
<protein>
    <submittedName>
        <fullName evidence="5">ECF-type sigma factor</fullName>
    </submittedName>
</protein>
<gene>
    <name evidence="5" type="ORF">ACFQY0_09860</name>
</gene>
<dbReference type="SUPFAM" id="SSF88659">
    <property type="entry name" value="Sigma3 and sigma4 domains of RNA polymerase sigma factors"/>
    <property type="match status" value="1"/>
</dbReference>
<name>A0ABW2L7E0_9BACT</name>
<dbReference type="InterPro" id="IPR013324">
    <property type="entry name" value="RNA_pol_sigma_r3/r4-like"/>
</dbReference>
<reference evidence="6" key="1">
    <citation type="journal article" date="2019" name="Int. J. Syst. Evol. Microbiol.">
        <title>The Global Catalogue of Microorganisms (GCM) 10K type strain sequencing project: providing services to taxonomists for standard genome sequencing and annotation.</title>
        <authorList>
            <consortium name="The Broad Institute Genomics Platform"/>
            <consortium name="The Broad Institute Genome Sequencing Center for Infectious Disease"/>
            <person name="Wu L."/>
            <person name="Ma J."/>
        </authorList>
    </citation>
    <scope>NUCLEOTIDE SEQUENCE [LARGE SCALE GENOMIC DNA]</scope>
    <source>
        <strain evidence="6">CGMCC 4.1467</strain>
    </source>
</reference>
<keyword evidence="2" id="KW-0731">Sigma factor</keyword>
<keyword evidence="6" id="KW-1185">Reference proteome</keyword>
<dbReference type="Pfam" id="PF07638">
    <property type="entry name" value="Sigma70_ECF"/>
    <property type="match status" value="1"/>
</dbReference>
<comment type="caution">
    <text evidence="5">The sequence shown here is derived from an EMBL/GenBank/DDBJ whole genome shotgun (WGS) entry which is preliminary data.</text>
</comment>
<dbReference type="NCBIfam" id="TIGR02999">
    <property type="entry name" value="Sig-70_X6"/>
    <property type="match status" value="1"/>
</dbReference>
<dbReference type="InterPro" id="IPR011517">
    <property type="entry name" value="RNA_pol_sigma70_ECF-like"/>
</dbReference>
<evidence type="ECO:0000259" key="4">
    <source>
        <dbReference type="Pfam" id="PF07638"/>
    </source>
</evidence>
<keyword evidence="3" id="KW-0804">Transcription</keyword>
<accession>A0ABW2L7E0</accession>
<dbReference type="InterPro" id="IPR036388">
    <property type="entry name" value="WH-like_DNA-bd_sf"/>
</dbReference>
<dbReference type="PANTHER" id="PTHR43133:SF39">
    <property type="entry name" value="SIMILAR TO RNA POLYMERASE SIGMA-E FACTOR"/>
    <property type="match status" value="1"/>
</dbReference>
<dbReference type="EMBL" id="JBHTBS010000004">
    <property type="protein sequence ID" value="MFC7337480.1"/>
    <property type="molecule type" value="Genomic_DNA"/>
</dbReference>
<dbReference type="InterPro" id="IPR053812">
    <property type="entry name" value="HTH_Sigma70_ECF-like"/>
</dbReference>
<evidence type="ECO:0000313" key="5">
    <source>
        <dbReference type="EMBL" id="MFC7337480.1"/>
    </source>
</evidence>
<proteinExistence type="predicted"/>